<evidence type="ECO:0000313" key="3">
    <source>
        <dbReference type="EMBL" id="GAA2340924.1"/>
    </source>
</evidence>
<dbReference type="PANTHER" id="PTHR35377:SF5">
    <property type="entry name" value="ANTITOXIN VAPB46"/>
    <property type="match status" value="1"/>
</dbReference>
<dbReference type="Proteomes" id="UP001501218">
    <property type="component" value="Unassembled WGS sequence"/>
</dbReference>
<proteinExistence type="inferred from homology"/>
<evidence type="ECO:0000256" key="1">
    <source>
        <dbReference type="ARBA" id="ARBA00009981"/>
    </source>
</evidence>
<name>A0ABN3FZB8_9PSEU</name>
<dbReference type="Gene3D" id="3.40.1620.10">
    <property type="entry name" value="YefM-like domain"/>
    <property type="match status" value="1"/>
</dbReference>
<accession>A0ABN3FZB8</accession>
<sequence>MSEVPVRLLNQETSKVLDRVKRGEEIEITERGGVVARIVPAQPHVLSDLIASGKFRPATLEGPIPRPLGHVREGSDAGELMRDLRDEERH</sequence>
<evidence type="ECO:0000313" key="4">
    <source>
        <dbReference type="Proteomes" id="UP001501218"/>
    </source>
</evidence>
<dbReference type="RefSeq" id="WP_344128471.1">
    <property type="nucleotide sequence ID" value="NZ_BAAARA010000004.1"/>
</dbReference>
<dbReference type="EMBL" id="BAAARA010000004">
    <property type="protein sequence ID" value="GAA2340924.1"/>
    <property type="molecule type" value="Genomic_DNA"/>
</dbReference>
<feature type="compositionally biased region" description="Basic and acidic residues" evidence="2">
    <location>
        <begin position="70"/>
        <end position="90"/>
    </location>
</feature>
<dbReference type="NCBIfam" id="TIGR01552">
    <property type="entry name" value="phd_fam"/>
    <property type="match status" value="1"/>
</dbReference>
<comment type="caution">
    <text evidence="3">The sequence shown here is derived from an EMBL/GenBank/DDBJ whole genome shotgun (WGS) entry which is preliminary data.</text>
</comment>
<reference evidence="3 4" key="1">
    <citation type="journal article" date="2019" name="Int. J. Syst. Evol. Microbiol.">
        <title>The Global Catalogue of Microorganisms (GCM) 10K type strain sequencing project: providing services to taxonomists for standard genome sequencing and annotation.</title>
        <authorList>
            <consortium name="The Broad Institute Genomics Platform"/>
            <consortium name="The Broad Institute Genome Sequencing Center for Infectious Disease"/>
            <person name="Wu L."/>
            <person name="Ma J."/>
        </authorList>
    </citation>
    <scope>NUCLEOTIDE SEQUENCE [LARGE SCALE GENOMIC DNA]</scope>
    <source>
        <strain evidence="3 4">JCM 16221</strain>
    </source>
</reference>
<protein>
    <submittedName>
        <fullName evidence="3">Type II toxin-antitoxin system prevent-host-death family antitoxin</fullName>
    </submittedName>
</protein>
<comment type="similarity">
    <text evidence="1">Belongs to the phD/YefM antitoxin family.</text>
</comment>
<feature type="region of interest" description="Disordered" evidence="2">
    <location>
        <begin position="61"/>
        <end position="90"/>
    </location>
</feature>
<gene>
    <name evidence="3" type="ORF">GCM10009854_16710</name>
</gene>
<dbReference type="InterPro" id="IPR036165">
    <property type="entry name" value="YefM-like_sf"/>
</dbReference>
<dbReference type="SUPFAM" id="SSF143120">
    <property type="entry name" value="YefM-like"/>
    <property type="match status" value="1"/>
</dbReference>
<dbReference type="PANTHER" id="PTHR35377">
    <property type="entry name" value="ANTITOXIN VAPB49-RELATED-RELATED"/>
    <property type="match status" value="1"/>
</dbReference>
<evidence type="ECO:0000256" key="2">
    <source>
        <dbReference type="SAM" id="MobiDB-lite"/>
    </source>
</evidence>
<organism evidence="3 4">
    <name type="scientific">Saccharopolyspora halophila</name>
    <dbReference type="NCBI Taxonomy" id="405551"/>
    <lineage>
        <taxon>Bacteria</taxon>
        <taxon>Bacillati</taxon>
        <taxon>Actinomycetota</taxon>
        <taxon>Actinomycetes</taxon>
        <taxon>Pseudonocardiales</taxon>
        <taxon>Pseudonocardiaceae</taxon>
        <taxon>Saccharopolyspora</taxon>
    </lineage>
</organism>
<keyword evidence="4" id="KW-1185">Reference proteome</keyword>
<dbReference type="InterPro" id="IPR051416">
    <property type="entry name" value="phD-YefM_TA_antitoxins"/>
</dbReference>